<gene>
    <name evidence="2" type="ORF">AVLFYP127_01526</name>
</gene>
<reference evidence="2" key="1">
    <citation type="submission" date="2019-11" db="EMBL/GenBank/DDBJ databases">
        <authorList>
            <person name="Feng L."/>
        </authorList>
    </citation>
    <scope>NUCLEOTIDE SEQUENCE</scope>
    <source>
        <strain evidence="2">AvaginalisLFYP127</strain>
    </source>
</reference>
<dbReference type="EMBL" id="CACRSW010000006">
    <property type="protein sequence ID" value="VYS83768.1"/>
    <property type="molecule type" value="Genomic_DNA"/>
</dbReference>
<feature type="region of interest" description="Disordered" evidence="1">
    <location>
        <begin position="191"/>
        <end position="211"/>
    </location>
</feature>
<evidence type="ECO:0000313" key="2">
    <source>
        <dbReference type="EMBL" id="VYS83768.1"/>
    </source>
</evidence>
<proteinExistence type="predicted"/>
<dbReference type="AlphaFoldDB" id="A0A6N2RTF4"/>
<protein>
    <submittedName>
        <fullName evidence="2">Uncharacterized protein</fullName>
    </submittedName>
</protein>
<accession>A0A6N2RTF4</accession>
<evidence type="ECO:0000256" key="1">
    <source>
        <dbReference type="SAM" id="MobiDB-lite"/>
    </source>
</evidence>
<dbReference type="RefSeq" id="WP_156328614.1">
    <property type="nucleotide sequence ID" value="NZ_CACRSW010000006.1"/>
</dbReference>
<organism evidence="2">
    <name type="scientific">Anaerococcus vaginalis</name>
    <dbReference type="NCBI Taxonomy" id="33037"/>
    <lineage>
        <taxon>Bacteria</taxon>
        <taxon>Bacillati</taxon>
        <taxon>Bacillota</taxon>
        <taxon>Tissierellia</taxon>
        <taxon>Tissierellales</taxon>
        <taxon>Peptoniphilaceae</taxon>
        <taxon>Anaerococcus</taxon>
    </lineage>
</organism>
<name>A0A6N2RTF4_9FIRM</name>
<sequence length="304" mass="35904">MKKRGFLSIYVLIILLLLSISLTFIYEQAINNNDSNKDLYNRKKAIYELESLYSIIVDNKKTLLEDVEIVNKNDDNLWHPFYFYYFDEKEEVKIQKQNEKEFVLRSVKKIGNSKAILEMVLDLRNKYALRENKKIILDKNFDEFYKNLKFKQNKFEEFENFTLENDLENRFLKIGGQLIVKREKEKITSSEISNDDNLEKNQSNLSNEEKNFSNKIKTPRRISGIVIIGKDLILENDLVLDGLLIIKGDIISKNNSKLIIDGQLISKNDYTNVVDFSYNEEKSLDYIDDIENPKYIEIKSKKVF</sequence>